<dbReference type="PANTHER" id="PTHR30576:SF20">
    <property type="entry name" value="QUINOVOSAMINEPHOSPHOTRANSFERAE-RELATED"/>
    <property type="match status" value="1"/>
</dbReference>
<evidence type="ECO:0000259" key="2">
    <source>
        <dbReference type="Pfam" id="PF02397"/>
    </source>
</evidence>
<reference evidence="3 4" key="1">
    <citation type="submission" date="2024-04" db="EMBL/GenBank/DDBJ databases">
        <title>Novel Shewanella species isolated from Baltic Sea sediments.</title>
        <authorList>
            <person name="Martin-Rodriguez A.J."/>
            <person name="Fernandez-Juarez V."/>
            <person name="Valeriano V.D."/>
            <person name="Mihindukulasooriya I."/>
            <person name="Ceresnova L."/>
            <person name="Joffre E."/>
            <person name="Jensie-Markopoulos S."/>
            <person name="Moore E.R.B."/>
            <person name="Sjoling A."/>
        </authorList>
    </citation>
    <scope>NUCLEOTIDE SEQUENCE [LARGE SCALE GENOMIC DNA]</scope>
    <source>
        <strain evidence="3 4">VAX-SP0-0CM-1</strain>
    </source>
</reference>
<gene>
    <name evidence="3" type="ORF">AAGS29_02300</name>
</gene>
<proteinExistence type="inferred from homology"/>
<accession>A0ABU9UMH5</accession>
<evidence type="ECO:0000313" key="4">
    <source>
        <dbReference type="Proteomes" id="UP001489333"/>
    </source>
</evidence>
<comment type="similarity">
    <text evidence="1">Belongs to the bacterial sugar transferase family.</text>
</comment>
<dbReference type="Proteomes" id="UP001489333">
    <property type="component" value="Unassembled WGS sequence"/>
</dbReference>
<comment type="caution">
    <text evidence="3">The sequence shown here is derived from an EMBL/GenBank/DDBJ whole genome shotgun (WGS) entry which is preliminary data.</text>
</comment>
<sequence>MTKRFFDLVCASFGLFLLLPLFLIVAIWIKFDSKGPVFFRQIRVGRNEVPFRIHKFRTMVVNSESVGRLTIGNDARVTRSGIFLRKFKIDELPQLIDVIIGTMSLVGPRPEVQEFIDCYPEAEKKIILSVRPGITDRASIEMVDENDILASYDDPKIAYVEHILPIKQKFYIDYVNKNGIFSDFKIILDTFLKIINRK</sequence>
<dbReference type="PANTHER" id="PTHR30576">
    <property type="entry name" value="COLANIC BIOSYNTHESIS UDP-GLUCOSE LIPID CARRIER TRANSFERASE"/>
    <property type="match status" value="1"/>
</dbReference>
<dbReference type="GO" id="GO:0016740">
    <property type="term" value="F:transferase activity"/>
    <property type="evidence" value="ECO:0007669"/>
    <property type="project" value="UniProtKB-KW"/>
</dbReference>
<protein>
    <submittedName>
        <fullName evidence="3">Sugar transferase</fullName>
        <ecNumber evidence="3">2.7.8.-</ecNumber>
    </submittedName>
</protein>
<evidence type="ECO:0000313" key="3">
    <source>
        <dbReference type="EMBL" id="MEM6247442.1"/>
    </source>
</evidence>
<dbReference type="EMBL" id="JBCHKU010000002">
    <property type="protein sequence ID" value="MEM6247442.1"/>
    <property type="molecule type" value="Genomic_DNA"/>
</dbReference>
<keyword evidence="3" id="KW-0808">Transferase</keyword>
<feature type="domain" description="Bacterial sugar transferase" evidence="2">
    <location>
        <begin position="3"/>
        <end position="195"/>
    </location>
</feature>
<name>A0ABU9UMH5_9GAMM</name>
<dbReference type="RefSeq" id="WP_113940962.1">
    <property type="nucleotide sequence ID" value="NZ_JAUOEV010000003.1"/>
</dbReference>
<dbReference type="Pfam" id="PF02397">
    <property type="entry name" value="Bac_transf"/>
    <property type="match status" value="1"/>
</dbReference>
<evidence type="ECO:0000256" key="1">
    <source>
        <dbReference type="ARBA" id="ARBA00006464"/>
    </source>
</evidence>
<dbReference type="EC" id="2.7.8.-" evidence="3"/>
<dbReference type="InterPro" id="IPR003362">
    <property type="entry name" value="Bact_transf"/>
</dbReference>
<keyword evidence="4" id="KW-1185">Reference proteome</keyword>
<organism evidence="3 4">
    <name type="scientific">Shewanella vaxholmensis</name>
    <dbReference type="NCBI Taxonomy" id="3063535"/>
    <lineage>
        <taxon>Bacteria</taxon>
        <taxon>Pseudomonadati</taxon>
        <taxon>Pseudomonadota</taxon>
        <taxon>Gammaproteobacteria</taxon>
        <taxon>Alteromonadales</taxon>
        <taxon>Shewanellaceae</taxon>
        <taxon>Shewanella</taxon>
    </lineage>
</organism>